<keyword evidence="5" id="KW-1185">Reference proteome</keyword>
<evidence type="ECO:0000313" key="5">
    <source>
        <dbReference type="Proteomes" id="UP000022447"/>
    </source>
</evidence>
<dbReference type="Pfam" id="PF02571">
    <property type="entry name" value="CbiJ"/>
    <property type="match status" value="1"/>
</dbReference>
<evidence type="ECO:0000256" key="1">
    <source>
        <dbReference type="ARBA" id="ARBA00004953"/>
    </source>
</evidence>
<accession>X7EN03</accession>
<gene>
    <name evidence="4" type="ORF">OCH239_01555</name>
</gene>
<evidence type="ECO:0000313" key="4">
    <source>
        <dbReference type="EMBL" id="ETX16538.1"/>
    </source>
</evidence>
<dbReference type="PROSITE" id="PS51014">
    <property type="entry name" value="COBK_CBIJ"/>
    <property type="match status" value="1"/>
</dbReference>
<comment type="caution">
    <text evidence="4">The sequence shown here is derived from an EMBL/GenBank/DDBJ whole genome shotgun (WGS) entry which is preliminary data.</text>
</comment>
<name>X7EN03_9RHOB</name>
<dbReference type="GO" id="GO:0009236">
    <property type="term" value="P:cobalamin biosynthetic process"/>
    <property type="evidence" value="ECO:0007669"/>
    <property type="project" value="UniProtKB-UniPathway"/>
</dbReference>
<evidence type="ECO:0000256" key="3">
    <source>
        <dbReference type="ARBA" id="ARBA00023002"/>
    </source>
</evidence>
<keyword evidence="2" id="KW-0169">Cobalamin biosynthesis</keyword>
<evidence type="ECO:0000256" key="2">
    <source>
        <dbReference type="ARBA" id="ARBA00022573"/>
    </source>
</evidence>
<dbReference type="GO" id="GO:0016994">
    <property type="term" value="F:precorrin-6A reductase activity"/>
    <property type="evidence" value="ECO:0007669"/>
    <property type="project" value="InterPro"/>
</dbReference>
<dbReference type="UniPathway" id="UPA00148"/>
<dbReference type="EMBL" id="JALZ01000001">
    <property type="protein sequence ID" value="ETX16538.1"/>
    <property type="molecule type" value="Genomic_DNA"/>
</dbReference>
<dbReference type="STRING" id="1449350.OCH239_01555"/>
<comment type="pathway">
    <text evidence="1">Cofactor biosynthesis; adenosylcobalamin biosynthesis.</text>
</comment>
<dbReference type="InterPro" id="IPR003723">
    <property type="entry name" value="Precorrin-6x_reduct"/>
</dbReference>
<protein>
    <submittedName>
        <fullName evidence="4">Precorrin-6x reductase</fullName>
    </submittedName>
</protein>
<sequence>MFGGTAEALELARRIPGAVLLLPPGERRPPGVPGSFETADISADWLARTGVFGLIIAPHPFGAESARAAAAAADEQGVPRVFLRRPGWRAPRGARWHRARSAEQLPRLIPAGARIFAATGRDDLAALRRLNARVFLRRISGPPEPIPGVIAVAGTPPFTVREEMRLFRRLGIDWLVLRDAGGPGARPKLDAAHRLGLRVALIDRPAWPDGPCVTTAEEALQWLSRTIPSAASS</sequence>
<dbReference type="PANTHER" id="PTHR36925">
    <property type="entry name" value="COBALT-PRECORRIN-6A REDUCTASE"/>
    <property type="match status" value="1"/>
</dbReference>
<dbReference type="PANTHER" id="PTHR36925:SF1">
    <property type="entry name" value="COBALT-PRECORRIN-6A REDUCTASE"/>
    <property type="match status" value="1"/>
</dbReference>
<dbReference type="AlphaFoldDB" id="X7EN03"/>
<dbReference type="Proteomes" id="UP000022447">
    <property type="component" value="Unassembled WGS sequence"/>
</dbReference>
<reference evidence="4 5" key="1">
    <citation type="submission" date="2014-01" db="EMBL/GenBank/DDBJ databases">
        <title>Roseivivax halodurans JCM 10272 Genome Sequencing.</title>
        <authorList>
            <person name="Lai Q."/>
            <person name="Li G."/>
            <person name="Shao Z."/>
        </authorList>
    </citation>
    <scope>NUCLEOTIDE SEQUENCE [LARGE SCALE GENOMIC DNA]</scope>
    <source>
        <strain evidence="4 5">JCM 10272</strain>
    </source>
</reference>
<proteinExistence type="predicted"/>
<dbReference type="eggNOG" id="COG2099">
    <property type="taxonomic scope" value="Bacteria"/>
</dbReference>
<organism evidence="4 5">
    <name type="scientific">Roseivivax halodurans JCM 10272</name>
    <dbReference type="NCBI Taxonomy" id="1449350"/>
    <lineage>
        <taxon>Bacteria</taxon>
        <taxon>Pseudomonadati</taxon>
        <taxon>Pseudomonadota</taxon>
        <taxon>Alphaproteobacteria</taxon>
        <taxon>Rhodobacterales</taxon>
        <taxon>Roseobacteraceae</taxon>
        <taxon>Roseivivax</taxon>
    </lineage>
</organism>
<keyword evidence="3" id="KW-0560">Oxidoreductase</keyword>